<gene>
    <name evidence="6" type="ORF">CYNAS_LOCUS6061</name>
</gene>
<dbReference type="SUPFAM" id="SSF53335">
    <property type="entry name" value="S-adenosyl-L-methionine-dependent methyltransferases"/>
    <property type="match status" value="1"/>
</dbReference>
<dbReference type="Gene3D" id="3.40.50.150">
    <property type="entry name" value="Vaccinia Virus protein VP39"/>
    <property type="match status" value="1"/>
</dbReference>
<dbReference type="InterPro" id="IPR029063">
    <property type="entry name" value="SAM-dependent_MTases_sf"/>
</dbReference>
<evidence type="ECO:0000313" key="7">
    <source>
        <dbReference type="Proteomes" id="UP001176961"/>
    </source>
</evidence>
<evidence type="ECO:0000256" key="2">
    <source>
        <dbReference type="ARBA" id="ARBA00022679"/>
    </source>
</evidence>
<dbReference type="Pfam" id="PF06325">
    <property type="entry name" value="PrmA"/>
    <property type="match status" value="1"/>
</dbReference>
<keyword evidence="7" id="KW-1185">Reference proteome</keyword>
<dbReference type="EMBL" id="CATQJL010000112">
    <property type="protein sequence ID" value="CAJ0594078.1"/>
    <property type="molecule type" value="Genomic_DNA"/>
</dbReference>
<evidence type="ECO:0000256" key="3">
    <source>
        <dbReference type="ARBA" id="ARBA00037932"/>
    </source>
</evidence>
<dbReference type="GO" id="GO:0032259">
    <property type="term" value="P:methylation"/>
    <property type="evidence" value="ECO:0007669"/>
    <property type="project" value="UniProtKB-KW"/>
</dbReference>
<dbReference type="InterPro" id="IPR050078">
    <property type="entry name" value="Ribosomal_L11_MeTrfase_PrmA"/>
</dbReference>
<evidence type="ECO:0000256" key="1">
    <source>
        <dbReference type="ARBA" id="ARBA00022603"/>
    </source>
</evidence>
<reference evidence="6" key="1">
    <citation type="submission" date="2023-07" db="EMBL/GenBank/DDBJ databases">
        <authorList>
            <consortium name="CYATHOMIX"/>
        </authorList>
    </citation>
    <scope>NUCLEOTIDE SEQUENCE</scope>
    <source>
        <strain evidence="6">N/A</strain>
    </source>
</reference>
<organism evidence="6 7">
    <name type="scientific">Cylicocyclus nassatus</name>
    <name type="common">Nematode worm</name>
    <dbReference type="NCBI Taxonomy" id="53992"/>
    <lineage>
        <taxon>Eukaryota</taxon>
        <taxon>Metazoa</taxon>
        <taxon>Ecdysozoa</taxon>
        <taxon>Nematoda</taxon>
        <taxon>Chromadorea</taxon>
        <taxon>Rhabditida</taxon>
        <taxon>Rhabditina</taxon>
        <taxon>Rhabditomorpha</taxon>
        <taxon>Strongyloidea</taxon>
        <taxon>Strongylidae</taxon>
        <taxon>Cylicocyclus</taxon>
    </lineage>
</organism>
<evidence type="ECO:0000313" key="6">
    <source>
        <dbReference type="EMBL" id="CAJ0594078.1"/>
    </source>
</evidence>
<accession>A0AA36LYS8</accession>
<keyword evidence="1" id="KW-0489">Methyltransferase</keyword>
<dbReference type="GO" id="GO:0005759">
    <property type="term" value="C:mitochondrial matrix"/>
    <property type="evidence" value="ECO:0007669"/>
    <property type="project" value="TreeGrafter"/>
</dbReference>
<keyword evidence="2" id="KW-0808">Transferase</keyword>
<dbReference type="PANTHER" id="PTHR43648:SF1">
    <property type="entry name" value="ELECTRON TRANSFER FLAVOPROTEIN BETA SUBUNIT LYSINE METHYLTRANSFERASE"/>
    <property type="match status" value="1"/>
</dbReference>
<dbReference type="PANTHER" id="PTHR43648">
    <property type="entry name" value="ELECTRON TRANSFER FLAVOPROTEIN BETA SUBUNIT LYSINE METHYLTRANSFERASE"/>
    <property type="match status" value="1"/>
</dbReference>
<evidence type="ECO:0000256" key="4">
    <source>
        <dbReference type="ARBA" id="ARBA00041867"/>
    </source>
</evidence>
<dbReference type="AlphaFoldDB" id="A0AA36LYS8"/>
<comment type="similarity">
    <text evidence="3">Belongs to the methyltransferase superfamily. ETFBKMT family.</text>
</comment>
<protein>
    <recommendedName>
        <fullName evidence="5">ETFB lysine methyltransferase</fullName>
    </recommendedName>
    <alternativeName>
        <fullName evidence="4">Protein N-lysine methyltransferase METTL20</fullName>
    </alternativeName>
</protein>
<comment type="caution">
    <text evidence="6">The sequence shown here is derived from an EMBL/GenBank/DDBJ whole genome shotgun (WGS) entry which is preliminary data.</text>
</comment>
<proteinExistence type="inferred from homology"/>
<evidence type="ECO:0000256" key="5">
    <source>
        <dbReference type="ARBA" id="ARBA00042266"/>
    </source>
</evidence>
<dbReference type="Proteomes" id="UP001176961">
    <property type="component" value="Unassembled WGS sequence"/>
</dbReference>
<name>A0AA36LYS8_CYLNA</name>
<sequence>MAKSCRGVAKWILRNTLISRESLTPEIRLRLITEQSSLWRSDPDLCPFVDPFWAIYWPGGQAITRYILDNETLFYGAHVLDFGCGCGSASIAATMVGAIPIANDIDNNALIATTLNYRLNGISAKETQFISDDLLTTKDNSRVEEFLAVRKSFIVLGDMFYDTDFAEKVLAWLYRLKQRTATRILIGDPNRHPLNDEQLKSYETSVIKKQLKSYSLPEVVMREHYGFSGVNSTHPNERKL</sequence>
<dbReference type="GO" id="GO:0016279">
    <property type="term" value="F:protein-lysine N-methyltransferase activity"/>
    <property type="evidence" value="ECO:0007669"/>
    <property type="project" value="TreeGrafter"/>
</dbReference>